<sequence length="2467" mass="271037">MIGVQLLYEVHCRPWQGCSATWFDPRISAIDIEEKPDYAAWMPQLCLAGITPLAVDAPLAEGGGQAAFFAVFREARRRMGLGLDASTDVTAGAQLAATLEHQEHQSSAVASEAMYRDQPVQQLSLAASAVVHRTVSFAAAPEVHFFKEHDRLVPSAAPQAAQHTGSCSQPTRSILKSRAPAAAGHAHLASCKVGTCRALTGPCSSAICSTTGRQSAEALSGCKGGSCRTLAGIPSELPPLGMPSSPPALLGREGPARPSDLSKLSLNRIEMLPEHLARFPVNEIPVDQLGMYALEPGNARRVLRYSVFDRQRHHQHRTAAYGWSLNDLVSEAVRSSPERIKIAQVLTCHMPNLAAPQIVLTPVEAGPGHLCVPFDLRPLGGQPCTMLLQPGAPAQDVIVEALRTCPAGPLFEAPRTDLRQLFLTDAQGKVWEELPADLTQLQWLRILSNQPLDILHDDLQFGPGTLAPGPGTTATTTWMLEQQQVQTISFILAGLGVTVRLHPQHVSQARVPDSLADLVMAVARQRRFPPNMRIVLAAAQPMPLQIQHVALIFIIFPADGRRHILLDPSGDGSMVQSISVDDQTRPEELLAEAQRRQGFVIAVNGVAHAAVRRGIYTGDYVQVIQRPRQHRVSPSDWYYQLFPQLRLFAFPVEIPRMQRATDEPLNTLLQTQIRDGFLRYFRVRLEQRDITMGRPAVDRQAAFIQGPNHAPALLYVPGRILPVLSEVEDAIAGTGLFQEGTSFADSCQVTHTHAPLFLSIPPGLRQIGAFVPAPAFFMAYHQMWVASDTDPATLELPVRRGFTLIYPGTLQQAATVQHRRLPPTPPQATRAMPARGTSLVQLPDYTAKQEKRCRDLIRVHQLPQHCRCSGGVPQCPEHGHSEDPRGVAHTNAASHLPPLRLSVATPQGRRSLPTAVAPSLDAVPKLPEQPTTLCLQSLLPPQPVNAPYECSLRFATGPEVRHHALEPFQVAGLAKVIKDIPLHQKAKDLVQSLEPLPPGQLGDKAMFFVDGSFDPRTGQGAWAIAVVVEHQSRWHWGGFACDKIDGQTHGVRSAFEAELFAQLVAHLVLATAPWQQATITFDATAAASITASRAHAQQWEPLPRAAAAAHLHLLLQQRAPCLHHVKSHSGHPGNELADSLATWAKPTEPPMQISPPTLRQSLVKASSIGYGYLRHSLQAFVRHQCLDVLFLQETREDTDAVRTVDGVRRFASLSDQGQLGCQIWVDTTRNPKAWDTRSFAVLHSHPRLLAIRATFNGQPLLLISGHARTSKTREEDVQAWWNMLDSFLRRAPRGHTPIFGLDANAHWAASTPHNANACHMEALMDHHALCFSGTRDDSGNPLQTWTSPQGQAFCLDYMLLPDAWRDHLHVHGTRPILDEHAGIDHEPLLVELDIHVGPSASSQRLRLDVEKMHTDEGRKVIEAIFRSTPSPAWEVDVDTHLLMINKHFQQQLQRHFRAPRAQPRNPVVSPDTWALLVKKRMLRRQHSRRSATWARESLSFCFRTWAANSTSETASASASTFLRKLARVVIAETLYSSRLKCLTKRIRASARSDEASFTKRVFAEATREGPARKAHLIRAVLKSGRRYKPPGAAIVLKDGDQEITEPAQVLRSLGQHFARAEQATAMPMCQLNEELLPQQQPGWMDAQQLPTVADLARGFAGLKRRKAPGLSGICGDFYQAAPALAAAQHYPLILKMAARGAAPILWTGSLSIPLAKPAKDRFLVTGYRAIALLESSAKAVGRALRPQLLAGLENVVHPGTAGARRGFPLEVPSLTGQAFLDYLKANRQNGALLYVDGISAFYSTNRVVLGQGTAEERAKWIAALPLEPGVKAVYLDVVQGRSCLEHAQISDMAQRLVSAGFRATWFTTLPEDDLIFKTAAGTIPGAPLADLLLQLAIAPAFNSLQCCLEREGLAVCVGNAPAHLLTWLDDFAVPVTADSAEQLSGRLARTASLTAQALSLTGVAMNFDVGKSEALVQFFGPGAAAAREALYIRAQGRIPVQMPAGHTEQLVCAEHYVHLGSKRNTHCDATHDIQRRKIQATAVCSQVCKRLLRNPELEPAEKRNFLFSLVLGRFLHGMATWALPTAREKTAFRAAYIGLLRPAVRPLLKIPCWRLTHQQICTVLRALMPDEALGLARVRLVAQIKLKGTAFLHQLLREARVWHEQAYQDVQWLVSLQLHGQLERWWQHTDRDRFVDTWPLGLEETRNLLRKARKVCISRREKDAPAIVRHAAALAQAEQQGLLHFRLPDLKASHSCPECRGRFSTPAALAAHRSKTHGRKAPQQAASGTVCYCCQKQFWSTRRLREHMRRSAGCAATFAQADLDAVPDEVLGSSLMPVTQFIGPAPWWSTLQPSTEEQVATAMPSSATNLYATFCAIQQLTEVPVFLRQAVLSDRELLGSFLADHSGARSATVPQQEFALLWAQSFLADSALSDFEAAGFRLVQRKGDMLLASSPVMSDLLTAWTAC</sequence>
<keyword evidence="6" id="KW-1185">Reference proteome</keyword>
<keyword evidence="1" id="KW-0863">Zinc-finger</keyword>
<comment type="caution">
    <text evidence="5">The sequence shown here is derived from an EMBL/GenBank/DDBJ whole genome shotgun (WGS) entry which is preliminary data.</text>
</comment>
<evidence type="ECO:0000313" key="5">
    <source>
        <dbReference type="EMBL" id="OLQ09079.1"/>
    </source>
</evidence>
<name>A0A1Q9ENR6_SYMMI</name>
<dbReference type="SUPFAM" id="SSF53098">
    <property type="entry name" value="Ribonuclease H-like"/>
    <property type="match status" value="1"/>
</dbReference>
<organism evidence="5 6">
    <name type="scientific">Symbiodinium microadriaticum</name>
    <name type="common">Dinoflagellate</name>
    <name type="synonym">Zooxanthella microadriatica</name>
    <dbReference type="NCBI Taxonomy" id="2951"/>
    <lineage>
        <taxon>Eukaryota</taxon>
        <taxon>Sar</taxon>
        <taxon>Alveolata</taxon>
        <taxon>Dinophyceae</taxon>
        <taxon>Suessiales</taxon>
        <taxon>Symbiodiniaceae</taxon>
        <taxon>Symbiodinium</taxon>
    </lineage>
</organism>
<dbReference type="EMBL" id="LSRX01000104">
    <property type="protein sequence ID" value="OLQ09079.1"/>
    <property type="molecule type" value="Genomic_DNA"/>
</dbReference>
<evidence type="ECO:0000313" key="6">
    <source>
        <dbReference type="Proteomes" id="UP000186817"/>
    </source>
</evidence>
<gene>
    <name evidence="5" type="ORF">AK812_SmicGene7366</name>
</gene>
<reference evidence="5 6" key="1">
    <citation type="submission" date="2016-02" db="EMBL/GenBank/DDBJ databases">
        <title>Genome analysis of coral dinoflagellate symbionts highlights evolutionary adaptations to a symbiotic lifestyle.</title>
        <authorList>
            <person name="Aranda M."/>
            <person name="Li Y."/>
            <person name="Liew Y.J."/>
            <person name="Baumgarten S."/>
            <person name="Simakov O."/>
            <person name="Wilson M."/>
            <person name="Piel J."/>
            <person name="Ashoor H."/>
            <person name="Bougouffa S."/>
            <person name="Bajic V.B."/>
            <person name="Ryu T."/>
            <person name="Ravasi T."/>
            <person name="Bayer T."/>
            <person name="Micklem G."/>
            <person name="Kim H."/>
            <person name="Bhak J."/>
            <person name="Lajeunesse T.C."/>
            <person name="Voolstra C.R."/>
        </authorList>
    </citation>
    <scope>NUCLEOTIDE SEQUENCE [LARGE SCALE GENOMIC DNA]</scope>
    <source>
        <strain evidence="5 6">CCMP2467</strain>
    </source>
</reference>
<dbReference type="GO" id="GO:0003676">
    <property type="term" value="F:nucleic acid binding"/>
    <property type="evidence" value="ECO:0007669"/>
    <property type="project" value="InterPro"/>
</dbReference>
<evidence type="ECO:0000256" key="1">
    <source>
        <dbReference type="PROSITE-ProRule" id="PRU00042"/>
    </source>
</evidence>
<evidence type="ECO:0008006" key="7">
    <source>
        <dbReference type="Google" id="ProtNLM"/>
    </source>
</evidence>
<dbReference type="GO" id="GO:0004523">
    <property type="term" value="F:RNA-DNA hybrid ribonuclease activity"/>
    <property type="evidence" value="ECO:0007669"/>
    <property type="project" value="InterPro"/>
</dbReference>
<dbReference type="Pfam" id="PF00075">
    <property type="entry name" value="RNase_H"/>
    <property type="match status" value="1"/>
</dbReference>
<dbReference type="SUPFAM" id="SSF56219">
    <property type="entry name" value="DNase I-like"/>
    <property type="match status" value="1"/>
</dbReference>
<feature type="compositionally biased region" description="Basic and acidic residues" evidence="2">
    <location>
        <begin position="877"/>
        <end position="886"/>
    </location>
</feature>
<keyword evidence="1" id="KW-0862">Zinc</keyword>
<dbReference type="Gene3D" id="3.30.420.10">
    <property type="entry name" value="Ribonuclease H-like superfamily/Ribonuclease H"/>
    <property type="match status" value="1"/>
</dbReference>
<feature type="domain" description="C2H2-type" evidence="3">
    <location>
        <begin position="2254"/>
        <end position="2282"/>
    </location>
</feature>
<dbReference type="PROSITE" id="PS50879">
    <property type="entry name" value="RNASE_H_1"/>
    <property type="match status" value="1"/>
</dbReference>
<keyword evidence="1" id="KW-0479">Metal-binding</keyword>
<dbReference type="InterPro" id="IPR036397">
    <property type="entry name" value="RNaseH_sf"/>
</dbReference>
<dbReference type="Gene3D" id="3.30.160.60">
    <property type="entry name" value="Classic Zinc Finger"/>
    <property type="match status" value="1"/>
</dbReference>
<dbReference type="InterPro" id="IPR012337">
    <property type="entry name" value="RNaseH-like_sf"/>
</dbReference>
<protein>
    <recommendedName>
        <fullName evidence="7">RNase H type-1 domain-containing protein</fullName>
    </recommendedName>
</protein>
<dbReference type="PROSITE" id="PS50157">
    <property type="entry name" value="ZINC_FINGER_C2H2_2"/>
    <property type="match status" value="1"/>
</dbReference>
<dbReference type="OrthoDB" id="415157at2759"/>
<dbReference type="PROSITE" id="PS00028">
    <property type="entry name" value="ZINC_FINGER_C2H2_1"/>
    <property type="match status" value="1"/>
</dbReference>
<feature type="region of interest" description="Disordered" evidence="2">
    <location>
        <begin position="874"/>
        <end position="898"/>
    </location>
</feature>
<dbReference type="GO" id="GO:0008270">
    <property type="term" value="F:zinc ion binding"/>
    <property type="evidence" value="ECO:0007669"/>
    <property type="project" value="UniProtKB-KW"/>
</dbReference>
<dbReference type="InterPro" id="IPR002156">
    <property type="entry name" value="RNaseH_domain"/>
</dbReference>
<dbReference type="Gene3D" id="3.60.10.10">
    <property type="entry name" value="Endonuclease/exonuclease/phosphatase"/>
    <property type="match status" value="1"/>
</dbReference>
<evidence type="ECO:0000256" key="2">
    <source>
        <dbReference type="SAM" id="MobiDB-lite"/>
    </source>
</evidence>
<dbReference type="Proteomes" id="UP000186817">
    <property type="component" value="Unassembled WGS sequence"/>
</dbReference>
<dbReference type="InterPro" id="IPR036691">
    <property type="entry name" value="Endo/exonu/phosph_ase_sf"/>
</dbReference>
<proteinExistence type="predicted"/>
<evidence type="ECO:0000259" key="3">
    <source>
        <dbReference type="PROSITE" id="PS50157"/>
    </source>
</evidence>
<dbReference type="InterPro" id="IPR013087">
    <property type="entry name" value="Znf_C2H2_type"/>
</dbReference>
<accession>A0A1Q9ENR6</accession>
<evidence type="ECO:0000259" key="4">
    <source>
        <dbReference type="PROSITE" id="PS50879"/>
    </source>
</evidence>
<feature type="domain" description="RNase H type-1" evidence="4">
    <location>
        <begin position="1001"/>
        <end position="1146"/>
    </location>
</feature>